<organism evidence="3 4">
    <name type="scientific">Trichoderma simmonsii</name>
    <dbReference type="NCBI Taxonomy" id="1491479"/>
    <lineage>
        <taxon>Eukaryota</taxon>
        <taxon>Fungi</taxon>
        <taxon>Dikarya</taxon>
        <taxon>Ascomycota</taxon>
        <taxon>Pezizomycotina</taxon>
        <taxon>Sordariomycetes</taxon>
        <taxon>Hypocreomycetidae</taxon>
        <taxon>Hypocreales</taxon>
        <taxon>Hypocreaceae</taxon>
        <taxon>Trichoderma</taxon>
    </lineage>
</organism>
<keyword evidence="4" id="KW-1185">Reference proteome</keyword>
<feature type="compositionally biased region" description="Basic and acidic residues" evidence="1">
    <location>
        <begin position="532"/>
        <end position="544"/>
    </location>
</feature>
<protein>
    <submittedName>
        <fullName evidence="3">Uncharacterized protein</fullName>
    </submittedName>
</protein>
<gene>
    <name evidence="3" type="ORF">H0G86_009241</name>
</gene>
<dbReference type="AlphaFoldDB" id="A0A8G0LJZ5"/>
<dbReference type="EMBL" id="CP075868">
    <property type="protein sequence ID" value="QYT02235.1"/>
    <property type="molecule type" value="Genomic_DNA"/>
</dbReference>
<reference evidence="3 4" key="1">
    <citation type="journal article" date="2021" name="BMC Genomics">
        <title>Telomere-to-telomere genome assembly of asparaginase-producing Trichoderma simmonsii.</title>
        <authorList>
            <person name="Chung D."/>
            <person name="Kwon Y.M."/>
            <person name="Yang Y."/>
        </authorList>
    </citation>
    <scope>NUCLEOTIDE SEQUENCE [LARGE SCALE GENOMIC DNA]</scope>
    <source>
        <strain evidence="3 4">GH-Sj1</strain>
    </source>
</reference>
<sequence>MADSGTIAAWAALAAALLALVVALAQAAQQYAATAQDMKKCERSVWGPMPGYAGRRVFLWRQIRFRIIFDVPNIFIPTEYWERRGNARQFANHRITSLPAPFDPPSVNTDTESAIHNHSEACWVAFARQVSHVCPSAVRVGLMAGDADRLPADIPVVPMQVSLRDIIALGLMIGMNIQVVSHDYIEMSGPFGFIKSSSHPILGTLIHFSAFSTTPHIKGLKTGDISKSWLRRLIGIASVAKQQLEEPKRRSHAAAMMRWRTNSTRAPLRFKNLNSYKRWEGGEVGESQLKFVDLEGKEHTVPADKCSTWPDLVQFLESNGIATAPYIILGPENKAVAPNSWKALLKDVRKGDLKTIFKIAEQDYVTSPLATPLPSQQLRIKEITDQQIPPDVDNVRKHATRTLEGSAILTDASLTGSTESITRADSRDVPGVRIVENPPSVRIRYRRPTVEDYKNGDSRSPSPRFSHRFHEEDRNGDSRSPSPRRRSSVPSFLRVNRNGDSGSPRSRPRSRFSSPFREERFVAEPSLRRENSFDSERKWRDKQTRAYASRETPEYRPDPPQLTFYWASQIDIELGCWATPWRGGIFVGCIDALGMMVDIGLAGLSQAARLAQSKADQTAVDSDEIVYAEFPGPIILGDLWLHLREGEHTWPPYAINARGGVRGLATHSLVQHSAFRDDERLPQLTLLSSVHKAGMSTAETSTASQVLERDRILELASIDFWLSHAAATNSISKGKSNLILNTPAIVEEIWLEFYDEIMQTREELWNPGGGDMHVRNLANSILDFLCDFLGSPAEIYFVWVAFLRAVKVMECVANGPSTYRAFHIFRNDILVYLV</sequence>
<evidence type="ECO:0000313" key="4">
    <source>
        <dbReference type="Proteomes" id="UP000826661"/>
    </source>
</evidence>
<proteinExistence type="predicted"/>
<feature type="region of interest" description="Disordered" evidence="1">
    <location>
        <begin position="532"/>
        <end position="554"/>
    </location>
</feature>
<feature type="signal peptide" evidence="2">
    <location>
        <begin position="1"/>
        <end position="27"/>
    </location>
</feature>
<keyword evidence="2" id="KW-0732">Signal</keyword>
<accession>A0A8G0LJZ5</accession>
<feature type="compositionally biased region" description="Basic and acidic residues" evidence="1">
    <location>
        <begin position="468"/>
        <end position="477"/>
    </location>
</feature>
<feature type="compositionally biased region" description="Basic and acidic residues" evidence="1">
    <location>
        <begin position="448"/>
        <end position="457"/>
    </location>
</feature>
<evidence type="ECO:0000256" key="1">
    <source>
        <dbReference type="SAM" id="MobiDB-lite"/>
    </source>
</evidence>
<feature type="region of interest" description="Disordered" evidence="1">
    <location>
        <begin position="443"/>
        <end position="515"/>
    </location>
</feature>
<dbReference type="Proteomes" id="UP000826661">
    <property type="component" value="Chromosome V"/>
</dbReference>
<evidence type="ECO:0000256" key="2">
    <source>
        <dbReference type="SAM" id="SignalP"/>
    </source>
</evidence>
<feature type="chain" id="PRO_5034152194" evidence="2">
    <location>
        <begin position="28"/>
        <end position="834"/>
    </location>
</feature>
<evidence type="ECO:0000313" key="3">
    <source>
        <dbReference type="EMBL" id="QYT02235.1"/>
    </source>
</evidence>
<name>A0A8G0LJZ5_9HYPO</name>